<reference evidence="6" key="1">
    <citation type="submission" date="2024-10" db="EMBL/GenBank/DDBJ databases">
        <authorList>
            <person name="Ryan C."/>
        </authorList>
    </citation>
    <scope>NUCLEOTIDE SEQUENCE [LARGE SCALE GENOMIC DNA]</scope>
</reference>
<dbReference type="Proteomes" id="UP001497457">
    <property type="component" value="Chromosome 13rd"/>
</dbReference>
<feature type="domain" description="Zinc finger PHD-type" evidence="5">
    <location>
        <begin position="154"/>
        <end position="232"/>
    </location>
</feature>
<dbReference type="PANTHER" id="PTHR46235:SF5">
    <property type="entry name" value="OS08G0337100 PROTEIN"/>
    <property type="match status" value="1"/>
</dbReference>
<feature type="domain" description="Zinc finger PHD-type" evidence="5">
    <location>
        <begin position="28"/>
        <end position="81"/>
    </location>
</feature>
<dbReference type="InterPro" id="IPR055198">
    <property type="entry name" value="NSD_PHD"/>
</dbReference>
<keyword evidence="7" id="KW-1185">Reference proteome</keyword>
<keyword evidence="4" id="KW-0862">Zinc</keyword>
<feature type="domain" description="Zinc finger PHD-type" evidence="5">
    <location>
        <begin position="86"/>
        <end position="153"/>
    </location>
</feature>
<keyword evidence="1" id="KW-0479">Metal-binding</keyword>
<dbReference type="Gene3D" id="3.30.40.10">
    <property type="entry name" value="Zinc/RING finger domain, C3HC4 (zinc finger)"/>
    <property type="match status" value="2"/>
</dbReference>
<organism evidence="6 7">
    <name type="scientific">Urochloa decumbens</name>
    <dbReference type="NCBI Taxonomy" id="240449"/>
    <lineage>
        <taxon>Eukaryota</taxon>
        <taxon>Viridiplantae</taxon>
        <taxon>Streptophyta</taxon>
        <taxon>Embryophyta</taxon>
        <taxon>Tracheophyta</taxon>
        <taxon>Spermatophyta</taxon>
        <taxon>Magnoliopsida</taxon>
        <taxon>Liliopsida</taxon>
        <taxon>Poales</taxon>
        <taxon>Poaceae</taxon>
        <taxon>PACMAD clade</taxon>
        <taxon>Panicoideae</taxon>
        <taxon>Panicodae</taxon>
        <taxon>Paniceae</taxon>
        <taxon>Melinidinae</taxon>
        <taxon>Urochloa</taxon>
    </lineage>
</organism>
<dbReference type="SUPFAM" id="SSF57903">
    <property type="entry name" value="FYVE/PHD zinc finger"/>
    <property type="match status" value="1"/>
</dbReference>
<evidence type="ECO:0000313" key="7">
    <source>
        <dbReference type="Proteomes" id="UP001497457"/>
    </source>
</evidence>
<keyword evidence="2" id="KW-0677">Repeat</keyword>
<dbReference type="Pfam" id="PF22908">
    <property type="entry name" value="PHD_NSD"/>
    <property type="match status" value="1"/>
</dbReference>
<dbReference type="InterPro" id="IPR011011">
    <property type="entry name" value="Znf_FYVE_PHD"/>
</dbReference>
<sequence length="288" mass="33148">MEDDHTFDSHNHLSTKDRKKMGIVDDYICAMCDEGGELIYCDGECGRLFHPNRGKGTYNCTTLCLSEEQVNLPKFLCKNCEHKQHQCFICGQLGSSDLSSVLAKVFQCNNQYCGRFYHLQCLSQYDHRSFSHLKCFVHDPNKKPLVFECPMHECCSCKNKGEKMVGKETTDAKKLESESKGEKKMYLALCRRCPVAYHWKCLPRDISSVAYGEFTRAWQIAGRLFFYCKKHEVVKGLESARRGHLIFPKVEEERKVNNGAEIQERPAKIVHSFDLNVPLREEPEASEP</sequence>
<evidence type="ECO:0000256" key="2">
    <source>
        <dbReference type="ARBA" id="ARBA00022737"/>
    </source>
</evidence>
<name>A0ABC8WRV2_9POAL</name>
<accession>A0ABC8WRV2</accession>
<evidence type="ECO:0000256" key="3">
    <source>
        <dbReference type="ARBA" id="ARBA00022771"/>
    </source>
</evidence>
<dbReference type="EMBL" id="OZ075123">
    <property type="protein sequence ID" value="CAL4913711.1"/>
    <property type="molecule type" value="Genomic_DNA"/>
</dbReference>
<keyword evidence="3" id="KW-0863">Zinc-finger</keyword>
<evidence type="ECO:0000256" key="1">
    <source>
        <dbReference type="ARBA" id="ARBA00022723"/>
    </source>
</evidence>
<evidence type="ECO:0000256" key="4">
    <source>
        <dbReference type="ARBA" id="ARBA00022833"/>
    </source>
</evidence>
<proteinExistence type="predicted"/>
<dbReference type="GO" id="GO:0006338">
    <property type="term" value="P:chromatin remodeling"/>
    <property type="evidence" value="ECO:0007669"/>
    <property type="project" value="UniProtKB-ARBA"/>
</dbReference>
<dbReference type="InterPro" id="IPR055197">
    <property type="entry name" value="PHDvar_NSD"/>
</dbReference>
<protein>
    <recommendedName>
        <fullName evidence="5">Zinc finger PHD-type domain-containing protein</fullName>
    </recommendedName>
</protein>
<evidence type="ECO:0000313" key="6">
    <source>
        <dbReference type="EMBL" id="CAL4913711.1"/>
    </source>
</evidence>
<dbReference type="InterPro" id="IPR001965">
    <property type="entry name" value="Znf_PHD"/>
</dbReference>
<dbReference type="SMART" id="SM00249">
    <property type="entry name" value="PHD"/>
    <property type="match status" value="3"/>
</dbReference>
<dbReference type="InterPro" id="IPR013083">
    <property type="entry name" value="Znf_RING/FYVE/PHD"/>
</dbReference>
<gene>
    <name evidence="6" type="ORF">URODEC1_LOCUS16428</name>
</gene>
<dbReference type="Pfam" id="PF23004">
    <property type="entry name" value="PHDvar_NSD"/>
    <property type="match status" value="1"/>
</dbReference>
<dbReference type="AlphaFoldDB" id="A0ABC8WRV2"/>
<dbReference type="PANTHER" id="PTHR46235">
    <property type="entry name" value="PHD FINGER-CONTAINING PROTEIN DDB_G0268158"/>
    <property type="match status" value="1"/>
</dbReference>
<evidence type="ECO:0000259" key="5">
    <source>
        <dbReference type="SMART" id="SM00249"/>
    </source>
</evidence>
<dbReference type="GO" id="GO:0008270">
    <property type="term" value="F:zinc ion binding"/>
    <property type="evidence" value="ECO:0007669"/>
    <property type="project" value="UniProtKB-KW"/>
</dbReference>